<evidence type="ECO:0000313" key="3">
    <source>
        <dbReference type="Proteomes" id="UP000534870"/>
    </source>
</evidence>
<evidence type="ECO:0000313" key="2">
    <source>
        <dbReference type="EMBL" id="NVN10738.1"/>
    </source>
</evidence>
<dbReference type="PANTHER" id="PTHR47197:SF3">
    <property type="entry name" value="DIHYDRO-HEME D1 DEHYDROGENASE"/>
    <property type="match status" value="1"/>
</dbReference>
<accession>A0A7Y7IVB2</accession>
<dbReference type="Gene3D" id="2.130.10.10">
    <property type="entry name" value="YVTN repeat-like/Quinoprotein amine dehydrogenase"/>
    <property type="match status" value="1"/>
</dbReference>
<dbReference type="EMBL" id="JABXXP010000069">
    <property type="protein sequence ID" value="NVN10738.1"/>
    <property type="molecule type" value="Genomic_DNA"/>
</dbReference>
<organism evidence="2 3">
    <name type="scientific">Nguyenibacter vanlangensis</name>
    <dbReference type="NCBI Taxonomy" id="1216886"/>
    <lineage>
        <taxon>Bacteria</taxon>
        <taxon>Pseudomonadati</taxon>
        <taxon>Pseudomonadota</taxon>
        <taxon>Alphaproteobacteria</taxon>
        <taxon>Acetobacterales</taxon>
        <taxon>Acetobacteraceae</taxon>
        <taxon>Nguyenibacter</taxon>
    </lineage>
</organism>
<keyword evidence="1" id="KW-0732">Signal</keyword>
<dbReference type="PANTHER" id="PTHR47197">
    <property type="entry name" value="PROTEIN NIRF"/>
    <property type="match status" value="1"/>
</dbReference>
<protein>
    <recommendedName>
        <fullName evidence="4">40-residue YVTN family beta-propeller repeat-containing protein</fullName>
    </recommendedName>
</protein>
<feature type="signal peptide" evidence="1">
    <location>
        <begin position="1"/>
        <end position="25"/>
    </location>
</feature>
<gene>
    <name evidence="2" type="ORF">HUK84_06190</name>
</gene>
<comment type="caution">
    <text evidence="2">The sequence shown here is derived from an EMBL/GenBank/DDBJ whole genome shotgun (WGS) entry which is preliminary data.</text>
</comment>
<dbReference type="InterPro" id="IPR015943">
    <property type="entry name" value="WD40/YVTN_repeat-like_dom_sf"/>
</dbReference>
<sequence>MFRKKIALLLGTAMLGCLGCNAASAAPLNADTGPVQFLHSTKLPEITKGGFDHFAIDKKDNLLLVMAEKHATAEMFRLSDGTHLASAGGFGLPHTPAYVADQHQLFVSDDKLGCVVVDVPSLKIVKVITLRPGADEAVFDKKAGLFYVGNGGKNDHSENSSISVIDVRQHKEVARIGIPSANIESMVVDHGRNLLFANLRDRKQIAVVDLQARQLKTIWTIPGLNMNTPMAYDAKTQRLFVVGRKPGKLFVIDSTTGNLLSTADCVDTADGETWDGKNKRLYISGAEGLSVFHRDDADHFSEIQRIDTKTGKVSAYVGGLKQLYIAHARTAIEPAALDIYTVAQDPAAEAAAQAAAAARKKS</sequence>
<dbReference type="AlphaFoldDB" id="A0A7Y7IVB2"/>
<reference evidence="2 3" key="1">
    <citation type="submission" date="2020-06" db="EMBL/GenBank/DDBJ databases">
        <title>Description of novel acetic acid bacteria.</title>
        <authorList>
            <person name="Sombolestani A."/>
        </authorList>
    </citation>
    <scope>NUCLEOTIDE SEQUENCE [LARGE SCALE GENOMIC DNA]</scope>
    <source>
        <strain evidence="2 3">LMG 31431</strain>
    </source>
</reference>
<dbReference type="Proteomes" id="UP000534870">
    <property type="component" value="Unassembled WGS sequence"/>
</dbReference>
<dbReference type="RefSeq" id="WP_176639498.1">
    <property type="nucleotide sequence ID" value="NZ_JABXXP010000069.1"/>
</dbReference>
<dbReference type="InterPro" id="IPR011048">
    <property type="entry name" value="Haem_d1_sf"/>
</dbReference>
<dbReference type="SUPFAM" id="SSF51004">
    <property type="entry name" value="C-terminal (heme d1) domain of cytochrome cd1-nitrite reductase"/>
    <property type="match status" value="1"/>
</dbReference>
<name>A0A7Y7IVB2_9PROT</name>
<feature type="chain" id="PRO_5031257946" description="40-residue YVTN family beta-propeller repeat-containing protein" evidence="1">
    <location>
        <begin position="26"/>
        <end position="362"/>
    </location>
</feature>
<evidence type="ECO:0008006" key="4">
    <source>
        <dbReference type="Google" id="ProtNLM"/>
    </source>
</evidence>
<evidence type="ECO:0000256" key="1">
    <source>
        <dbReference type="SAM" id="SignalP"/>
    </source>
</evidence>
<dbReference type="PROSITE" id="PS51257">
    <property type="entry name" value="PROKAR_LIPOPROTEIN"/>
    <property type="match status" value="1"/>
</dbReference>
<proteinExistence type="predicted"/>
<dbReference type="InterPro" id="IPR051200">
    <property type="entry name" value="Host-pathogen_enzymatic-act"/>
</dbReference>